<sequence>MCLMDQIPSECQALTVSNTRLGLTAAAFKLTCNGVLRRFLRRQRLCPICDQFIFESSFVEFAESSQVSRLLDRRTVITVGITSSDSSSPLPDTLLLGSYKLKELLQRHPAAWRQSPPAGMRLNKLLALESVKLSVVSVEWQQLRVEVLNGPVYHLQLLAPEGLERLVFSMWVELVRRLCDGTPEGQKKAARPLEDTGPAQDNVILESKFAEVNEDGQTSSIYAGLAVVSVTIVSSETLPDLMFLGRPLQETERETGGWPEPRCASLHGRELTRCLPLKDLKLSVHSEERQLLKVELYTGLVHYLRLLAPPGRDEAVFEQWVQLVNRLKETTTGEEGETAEGVVTLAESPPEHKLDIETLHAFCDNVVFESDFREVSEDGQELSTGAAGASPLTILISSTNPFLPLPDLMLVGTAQGDSGQSGPPEEHGCRCHLQLTKRLSLSDVTLTVHSEGQQLLRMELTPQQVHYMKLLAPAKLEKVIFEQWVQLVKNLKGGNARAEKEQREEEGSLMERPPGYAVEMDTLHAFCQNALIESNFAEVTEDGCARHLDAGVPQVRVLITSSSPLRRMPDLMLVGVPKAGQEGDRHPKEAPHETAKLTRCLPLSEVQLSVRSVERRLLRVELRNGPVYHLRLLAAPELETSLFHHWVQVVRKLSHNRKQTGDGTWRLHAGH</sequence>
<evidence type="ECO:0000313" key="3">
    <source>
        <dbReference type="EMBL" id="KAG2460808.1"/>
    </source>
</evidence>
<organism evidence="3 4">
    <name type="scientific">Polypterus senegalus</name>
    <name type="common">Senegal bichir</name>
    <dbReference type="NCBI Taxonomy" id="55291"/>
    <lineage>
        <taxon>Eukaryota</taxon>
        <taxon>Metazoa</taxon>
        <taxon>Chordata</taxon>
        <taxon>Craniata</taxon>
        <taxon>Vertebrata</taxon>
        <taxon>Euteleostomi</taxon>
        <taxon>Actinopterygii</taxon>
        <taxon>Polypteriformes</taxon>
        <taxon>Polypteridae</taxon>
        <taxon>Polypterus</taxon>
    </lineage>
</organism>
<comment type="similarity">
    <text evidence="1">Belongs to the GARIN family.</text>
</comment>
<dbReference type="InterPro" id="IPR022168">
    <property type="entry name" value="GARIL-like_Rab2B-bd"/>
</dbReference>
<dbReference type="GO" id="GO:0005634">
    <property type="term" value="C:nucleus"/>
    <property type="evidence" value="ECO:0007669"/>
    <property type="project" value="TreeGrafter"/>
</dbReference>
<keyword evidence="4" id="KW-1185">Reference proteome</keyword>
<feature type="domain" description="Golgi associated RAB2 interactor protein-like Rab2B-binding" evidence="2">
    <location>
        <begin position="433"/>
        <end position="501"/>
    </location>
</feature>
<evidence type="ECO:0000256" key="1">
    <source>
        <dbReference type="ARBA" id="ARBA00038379"/>
    </source>
</evidence>
<dbReference type="OrthoDB" id="9940031at2759"/>
<dbReference type="EMBL" id="JAATIS010004753">
    <property type="protein sequence ID" value="KAG2460808.1"/>
    <property type="molecule type" value="Genomic_DNA"/>
</dbReference>
<evidence type="ECO:0000313" key="4">
    <source>
        <dbReference type="Proteomes" id="UP000886611"/>
    </source>
</evidence>
<protein>
    <submittedName>
        <fullName evidence="3">FA71D protein</fullName>
    </submittedName>
</protein>
<comment type="caution">
    <text evidence="3">The sequence shown here is derived from an EMBL/GenBank/DDBJ whole genome shotgun (WGS) entry which is preliminary data.</text>
</comment>
<reference evidence="3 4" key="1">
    <citation type="journal article" date="2021" name="Cell">
        <title>Tracing the genetic footprints of vertebrate landing in non-teleost ray-finned fishes.</title>
        <authorList>
            <person name="Bi X."/>
            <person name="Wang K."/>
            <person name="Yang L."/>
            <person name="Pan H."/>
            <person name="Jiang H."/>
            <person name="Wei Q."/>
            <person name="Fang M."/>
            <person name="Yu H."/>
            <person name="Zhu C."/>
            <person name="Cai Y."/>
            <person name="He Y."/>
            <person name="Gan X."/>
            <person name="Zeng H."/>
            <person name="Yu D."/>
            <person name="Zhu Y."/>
            <person name="Jiang H."/>
            <person name="Qiu Q."/>
            <person name="Yang H."/>
            <person name="Zhang Y.E."/>
            <person name="Wang W."/>
            <person name="Zhu M."/>
            <person name="He S."/>
            <person name="Zhang G."/>
        </authorList>
    </citation>
    <scope>NUCLEOTIDE SEQUENCE [LARGE SCALE GENOMIC DNA]</scope>
    <source>
        <strain evidence="3">Bchr_013</strain>
    </source>
</reference>
<gene>
    <name evidence="3" type="primary">Fam71d</name>
    <name evidence="3" type="ORF">GTO96_0010772</name>
</gene>
<feature type="non-terminal residue" evidence="3">
    <location>
        <position position="671"/>
    </location>
</feature>
<proteinExistence type="inferred from homology"/>
<dbReference type="AlphaFoldDB" id="A0A8X7X3R8"/>
<name>A0A8X7X3R8_POLSE</name>
<feature type="domain" description="Golgi associated RAB2 interactor protein-like Rab2B-binding" evidence="2">
    <location>
        <begin position="596"/>
        <end position="655"/>
    </location>
</feature>
<feature type="domain" description="Golgi associated RAB2 interactor protein-like Rab2B-binding" evidence="2">
    <location>
        <begin position="270"/>
        <end position="328"/>
    </location>
</feature>
<evidence type="ECO:0000259" key="2">
    <source>
        <dbReference type="Pfam" id="PF12480"/>
    </source>
</evidence>
<dbReference type="Pfam" id="PF12480">
    <property type="entry name" value="GARIL_Rab2_bd"/>
    <property type="match status" value="4"/>
</dbReference>
<dbReference type="Proteomes" id="UP000886611">
    <property type="component" value="Unassembled WGS sequence"/>
</dbReference>
<dbReference type="PANTHER" id="PTHR22574:SF14">
    <property type="entry name" value="INTEGRAL MEMBRANE PROTEIN"/>
    <property type="match status" value="1"/>
</dbReference>
<feature type="domain" description="Golgi associated RAB2 interactor protein-like Rab2B-binding" evidence="2">
    <location>
        <begin position="122"/>
        <end position="178"/>
    </location>
</feature>
<dbReference type="PANTHER" id="PTHR22574">
    <property type="match status" value="1"/>
</dbReference>
<feature type="non-terminal residue" evidence="3">
    <location>
        <position position="1"/>
    </location>
</feature>
<accession>A0A8X7X3R8</accession>